<feature type="transmembrane region" description="Helical" evidence="7">
    <location>
        <begin position="98"/>
        <end position="119"/>
    </location>
</feature>
<evidence type="ECO:0000259" key="9">
    <source>
        <dbReference type="Pfam" id="PF03918"/>
    </source>
</evidence>
<dbReference type="InterPro" id="IPR005616">
    <property type="entry name" value="CcmH/CycL/Ccl2/NrfF_N"/>
</dbReference>
<dbReference type="Proteomes" id="UP000273643">
    <property type="component" value="Unassembled WGS sequence"/>
</dbReference>
<evidence type="ECO:0000256" key="7">
    <source>
        <dbReference type="RuleBase" id="RU364112"/>
    </source>
</evidence>
<evidence type="ECO:0000256" key="6">
    <source>
        <dbReference type="ARBA" id="ARBA00023004"/>
    </source>
</evidence>
<dbReference type="FunFam" id="1.10.8.640:FF:000001">
    <property type="entry name" value="Cytochrome c-type biogenesis protein"/>
    <property type="match status" value="1"/>
</dbReference>
<dbReference type="Gene3D" id="1.10.8.640">
    <property type="entry name" value="Cytochrome C biogenesis protein"/>
    <property type="match status" value="1"/>
</dbReference>
<dbReference type="EMBL" id="RJUK01000001">
    <property type="protein sequence ID" value="ROQ20123.1"/>
    <property type="molecule type" value="Genomic_DNA"/>
</dbReference>
<keyword evidence="11" id="KW-1185">Reference proteome</keyword>
<comment type="function">
    <text evidence="7">Possible subunit of a heme lyase.</text>
</comment>
<evidence type="ECO:0000256" key="1">
    <source>
        <dbReference type="ARBA" id="ARBA00010342"/>
    </source>
</evidence>
<dbReference type="GO" id="GO:0046872">
    <property type="term" value="F:metal ion binding"/>
    <property type="evidence" value="ECO:0007669"/>
    <property type="project" value="UniProtKB-KW"/>
</dbReference>
<organism evidence="10 11">
    <name type="scientific">Marinimicrobium koreense</name>
    <dbReference type="NCBI Taxonomy" id="306545"/>
    <lineage>
        <taxon>Bacteria</taxon>
        <taxon>Pseudomonadati</taxon>
        <taxon>Pseudomonadota</taxon>
        <taxon>Gammaproteobacteria</taxon>
        <taxon>Cellvibrionales</taxon>
        <taxon>Cellvibrionaceae</taxon>
        <taxon>Marinimicrobium</taxon>
    </lineage>
</organism>
<dbReference type="PANTHER" id="PTHR47870">
    <property type="entry name" value="CYTOCHROME C-TYPE BIOGENESIS PROTEIN CCMH"/>
    <property type="match status" value="1"/>
</dbReference>
<sequence>MGWLLVLPWSAAQGAVDIREFDSETDRQRYQSFIDELRCPKCQNQNLAGSDSPIAKDLRDQVYRMIKEGRADKEITDFLVERYGDYVLYRPPLKAATLALWLGPVVVLLLGIIILIWVVRQRRSSGLAPTETAKNLTDAERSELDRLLNSSDDENPER</sequence>
<keyword evidence="5" id="KW-0201">Cytochrome c-type biogenesis</keyword>
<keyword evidence="4 7" id="KW-0732">Signal</keyword>
<keyword evidence="3 7" id="KW-0479">Metal-binding</keyword>
<dbReference type="CDD" id="cd16378">
    <property type="entry name" value="CcmH_N"/>
    <property type="match status" value="1"/>
</dbReference>
<evidence type="ECO:0000256" key="4">
    <source>
        <dbReference type="ARBA" id="ARBA00022729"/>
    </source>
</evidence>
<keyword evidence="7" id="KW-0812">Transmembrane</keyword>
<gene>
    <name evidence="10" type="ORF">EDC38_0721</name>
</gene>
<dbReference type="RefSeq" id="WP_123637348.1">
    <property type="nucleotide sequence ID" value="NZ_RJUK01000001.1"/>
</dbReference>
<dbReference type="InterPro" id="IPR051263">
    <property type="entry name" value="C-type_cytochrome_biogenesis"/>
</dbReference>
<keyword evidence="7" id="KW-1133">Transmembrane helix</keyword>
<accession>A0A3N1NVD3</accession>
<dbReference type="AlphaFoldDB" id="A0A3N1NVD3"/>
<dbReference type="GO" id="GO:0017004">
    <property type="term" value="P:cytochrome complex assembly"/>
    <property type="evidence" value="ECO:0007669"/>
    <property type="project" value="UniProtKB-KW"/>
</dbReference>
<evidence type="ECO:0000313" key="10">
    <source>
        <dbReference type="EMBL" id="ROQ20123.1"/>
    </source>
</evidence>
<feature type="region of interest" description="Disordered" evidence="8">
    <location>
        <begin position="129"/>
        <end position="158"/>
    </location>
</feature>
<comment type="similarity">
    <text evidence="1 7">Belongs to the CcmH/CycL/Ccl2/NrfF family.</text>
</comment>
<reference evidence="10 11" key="1">
    <citation type="submission" date="2018-11" db="EMBL/GenBank/DDBJ databases">
        <title>Genomic Encyclopedia of Type Strains, Phase IV (KMG-IV): sequencing the most valuable type-strain genomes for metagenomic binning, comparative biology and taxonomic classification.</title>
        <authorList>
            <person name="Goeker M."/>
        </authorList>
    </citation>
    <scope>NUCLEOTIDE SEQUENCE [LARGE SCALE GENOMIC DNA]</scope>
    <source>
        <strain evidence="10 11">DSM 16974</strain>
    </source>
</reference>
<keyword evidence="7" id="KW-0472">Membrane</keyword>
<keyword evidence="2 7" id="KW-0349">Heme</keyword>
<keyword evidence="6 7" id="KW-0408">Iron</keyword>
<dbReference type="InterPro" id="IPR038297">
    <property type="entry name" value="CcmH/CycL/NrfF/Ccl2_sf"/>
</dbReference>
<evidence type="ECO:0000256" key="5">
    <source>
        <dbReference type="ARBA" id="ARBA00022748"/>
    </source>
</evidence>
<dbReference type="OrthoDB" id="9804975at2"/>
<comment type="caution">
    <text evidence="10">The sequence shown here is derived from an EMBL/GenBank/DDBJ whole genome shotgun (WGS) entry which is preliminary data.</text>
</comment>
<evidence type="ECO:0000256" key="3">
    <source>
        <dbReference type="ARBA" id="ARBA00022723"/>
    </source>
</evidence>
<evidence type="ECO:0000313" key="11">
    <source>
        <dbReference type="Proteomes" id="UP000273643"/>
    </source>
</evidence>
<proteinExistence type="inferred from homology"/>
<evidence type="ECO:0000256" key="2">
    <source>
        <dbReference type="ARBA" id="ARBA00022617"/>
    </source>
</evidence>
<feature type="compositionally biased region" description="Basic and acidic residues" evidence="8">
    <location>
        <begin position="137"/>
        <end position="146"/>
    </location>
</feature>
<dbReference type="Pfam" id="PF03918">
    <property type="entry name" value="CcmH"/>
    <property type="match status" value="1"/>
</dbReference>
<dbReference type="GO" id="GO:0005886">
    <property type="term" value="C:plasma membrane"/>
    <property type="evidence" value="ECO:0007669"/>
    <property type="project" value="TreeGrafter"/>
</dbReference>
<feature type="domain" description="CcmH/CycL/Ccl2/NrfF N-terminal" evidence="9">
    <location>
        <begin position="7"/>
        <end position="148"/>
    </location>
</feature>
<evidence type="ECO:0000256" key="8">
    <source>
        <dbReference type="SAM" id="MobiDB-lite"/>
    </source>
</evidence>
<name>A0A3N1NVD3_9GAMM</name>
<protein>
    <recommendedName>
        <fullName evidence="7">Cytochrome c-type biogenesis protein</fullName>
    </recommendedName>
</protein>
<dbReference type="PANTHER" id="PTHR47870:SF1">
    <property type="entry name" value="CYTOCHROME C-TYPE BIOGENESIS PROTEIN CCMH"/>
    <property type="match status" value="1"/>
</dbReference>